<dbReference type="PROSITE" id="PS50088">
    <property type="entry name" value="ANK_REPEAT"/>
    <property type="match status" value="1"/>
</dbReference>
<dbReference type="PROSITE" id="PS00108">
    <property type="entry name" value="PROTEIN_KINASE_ST"/>
    <property type="match status" value="1"/>
</dbReference>
<evidence type="ECO:0000256" key="3">
    <source>
        <dbReference type="ARBA" id="ARBA00022679"/>
    </source>
</evidence>
<dbReference type="Pfam" id="PF07714">
    <property type="entry name" value="PK_Tyr_Ser-Thr"/>
    <property type="match status" value="1"/>
</dbReference>
<dbReference type="InterPro" id="IPR000719">
    <property type="entry name" value="Prot_kinase_dom"/>
</dbReference>
<keyword evidence="7" id="KW-0040">ANK repeat</keyword>
<dbReference type="Gene3D" id="1.10.510.10">
    <property type="entry name" value="Transferase(Phosphotransferase) domain 1"/>
    <property type="match status" value="1"/>
</dbReference>
<evidence type="ECO:0000256" key="8">
    <source>
        <dbReference type="PROSITE-ProRule" id="PRU10141"/>
    </source>
</evidence>
<evidence type="ECO:0000256" key="7">
    <source>
        <dbReference type="PROSITE-ProRule" id="PRU00023"/>
    </source>
</evidence>
<organism evidence="12 13">
    <name type="scientific">Coccomyxa viridis</name>
    <dbReference type="NCBI Taxonomy" id="1274662"/>
    <lineage>
        <taxon>Eukaryota</taxon>
        <taxon>Viridiplantae</taxon>
        <taxon>Chlorophyta</taxon>
        <taxon>core chlorophytes</taxon>
        <taxon>Trebouxiophyceae</taxon>
        <taxon>Trebouxiophyceae incertae sedis</taxon>
        <taxon>Coccomyxaceae</taxon>
        <taxon>Coccomyxa</taxon>
    </lineage>
</organism>
<feature type="region of interest" description="Disordered" evidence="10">
    <location>
        <begin position="1"/>
        <end position="44"/>
    </location>
</feature>
<evidence type="ECO:0000256" key="5">
    <source>
        <dbReference type="ARBA" id="ARBA00022777"/>
    </source>
</evidence>
<keyword evidence="4 8" id="KW-0547">Nucleotide-binding</keyword>
<evidence type="ECO:0000256" key="9">
    <source>
        <dbReference type="RuleBase" id="RU000304"/>
    </source>
</evidence>
<feature type="binding site" evidence="8">
    <location>
        <position position="229"/>
    </location>
    <ligand>
        <name>ATP</name>
        <dbReference type="ChEBI" id="CHEBI:30616"/>
    </ligand>
</feature>
<dbReference type="PANTHER" id="PTHR44329">
    <property type="entry name" value="SERINE/THREONINE-PROTEIN KINASE TNNI3K-RELATED"/>
    <property type="match status" value="1"/>
</dbReference>
<keyword evidence="5" id="KW-0418">Kinase</keyword>
<sequence>MPPEPFPDSSNSHENDQKVRFVDTDLSIQPSHHGAPDKENESNERGADKYYKDMQSIHGDTAAKRRAITELLFFASVGDLRRCQRIVRLWKLKVSDTNCCDYDKRTPLHLAASEGCYKVTEWLIELGSDVNALDRFKRTPLEDAVRGEYVEETKLLLDRGGKIHEGGKLVDLADSNLSGKIQHIPDNMYDLDADWEIDPKSLTLMEKIGEGEFGIVHKAMFHGTLVAAKILKGSSAIALGDFRSEIEVLRKVHHPNAVQFLGACTKQEPYILVTELMTGGSLSDAMRLARKFTLRRAMEVAVDCARGLAYLHAKKNGAIIHRDLKPGNLMIAGSQYHGRESLIFDTGTIKLADFGLSKSLPVNKHAGYDLDSKFKLTGETGSYRYMAPEVFRHEPYNFKVDVYSFSMIAYQLFELTPPFSGMDPVDAARKAALAEERPPLMRLATQMPTMRTLKKMVTRCWDPNPEKRPNFEEVVQILDSLIKQMPRDQHSSGQCCTVQ</sequence>
<dbReference type="Proteomes" id="UP001497392">
    <property type="component" value="Unassembled WGS sequence"/>
</dbReference>
<name>A0ABP1G6W7_9CHLO</name>
<proteinExistence type="inferred from homology"/>
<dbReference type="PIRSF" id="PIRSF000654">
    <property type="entry name" value="Integrin-linked_kinase"/>
    <property type="match status" value="1"/>
</dbReference>
<dbReference type="InterPro" id="IPR017441">
    <property type="entry name" value="Protein_kinase_ATP_BS"/>
</dbReference>
<evidence type="ECO:0000259" key="11">
    <source>
        <dbReference type="PROSITE" id="PS50011"/>
    </source>
</evidence>
<keyword evidence="13" id="KW-1185">Reference proteome</keyword>
<evidence type="ECO:0000256" key="4">
    <source>
        <dbReference type="ARBA" id="ARBA00022741"/>
    </source>
</evidence>
<dbReference type="PROSITE" id="PS50297">
    <property type="entry name" value="ANK_REP_REGION"/>
    <property type="match status" value="1"/>
</dbReference>
<dbReference type="PROSITE" id="PS50011">
    <property type="entry name" value="PROTEIN_KINASE_DOM"/>
    <property type="match status" value="1"/>
</dbReference>
<dbReference type="PROSITE" id="PS00107">
    <property type="entry name" value="PROTEIN_KINASE_ATP"/>
    <property type="match status" value="1"/>
</dbReference>
<dbReference type="InterPro" id="IPR036770">
    <property type="entry name" value="Ankyrin_rpt-contain_sf"/>
</dbReference>
<dbReference type="SUPFAM" id="SSF56112">
    <property type="entry name" value="Protein kinase-like (PK-like)"/>
    <property type="match status" value="1"/>
</dbReference>
<reference evidence="12 13" key="1">
    <citation type="submission" date="2024-06" db="EMBL/GenBank/DDBJ databases">
        <authorList>
            <person name="Kraege A."/>
            <person name="Thomma B."/>
        </authorList>
    </citation>
    <scope>NUCLEOTIDE SEQUENCE [LARGE SCALE GENOMIC DNA]</scope>
</reference>
<keyword evidence="2 9" id="KW-0723">Serine/threonine-protein kinase</keyword>
<gene>
    <name evidence="12" type="primary">g8498</name>
    <name evidence="12" type="ORF">VP750_LOCUS7301</name>
</gene>
<feature type="compositionally biased region" description="Basic and acidic residues" evidence="10">
    <location>
        <begin position="11"/>
        <end position="23"/>
    </location>
</feature>
<dbReference type="InterPro" id="IPR008271">
    <property type="entry name" value="Ser/Thr_kinase_AS"/>
</dbReference>
<feature type="domain" description="Protein kinase" evidence="11">
    <location>
        <begin position="202"/>
        <end position="482"/>
    </location>
</feature>
<evidence type="ECO:0000256" key="10">
    <source>
        <dbReference type="SAM" id="MobiDB-lite"/>
    </source>
</evidence>
<dbReference type="Gene3D" id="1.25.40.20">
    <property type="entry name" value="Ankyrin repeat-containing domain"/>
    <property type="match status" value="1"/>
</dbReference>
<evidence type="ECO:0000256" key="1">
    <source>
        <dbReference type="ARBA" id="ARBA00005843"/>
    </source>
</evidence>
<dbReference type="CDD" id="cd13999">
    <property type="entry name" value="STKc_MAP3K-like"/>
    <property type="match status" value="1"/>
</dbReference>
<dbReference type="SMART" id="SM00248">
    <property type="entry name" value="ANK"/>
    <property type="match status" value="2"/>
</dbReference>
<dbReference type="EMBL" id="CAXHTA020000012">
    <property type="protein sequence ID" value="CAL5225642.1"/>
    <property type="molecule type" value="Genomic_DNA"/>
</dbReference>
<evidence type="ECO:0000256" key="6">
    <source>
        <dbReference type="ARBA" id="ARBA00022840"/>
    </source>
</evidence>
<dbReference type="InterPro" id="IPR002110">
    <property type="entry name" value="Ankyrin_rpt"/>
</dbReference>
<evidence type="ECO:0000313" key="12">
    <source>
        <dbReference type="EMBL" id="CAL5225642.1"/>
    </source>
</evidence>
<dbReference type="InterPro" id="IPR011009">
    <property type="entry name" value="Kinase-like_dom_sf"/>
</dbReference>
<feature type="repeat" description="ANK" evidence="7">
    <location>
        <begin position="103"/>
        <end position="135"/>
    </location>
</feature>
<accession>A0ABP1G6W7</accession>
<comment type="similarity">
    <text evidence="1">Belongs to the protein kinase superfamily. TKL Ser/Thr protein kinase family.</text>
</comment>
<evidence type="ECO:0000313" key="13">
    <source>
        <dbReference type="Proteomes" id="UP001497392"/>
    </source>
</evidence>
<dbReference type="Pfam" id="PF12796">
    <property type="entry name" value="Ank_2"/>
    <property type="match status" value="1"/>
</dbReference>
<comment type="caution">
    <text evidence="12">The sequence shown here is derived from an EMBL/GenBank/DDBJ whole genome shotgun (WGS) entry which is preliminary data.</text>
</comment>
<protein>
    <submittedName>
        <fullName evidence="12">G8498 protein</fullName>
    </submittedName>
</protein>
<dbReference type="InterPro" id="IPR001245">
    <property type="entry name" value="Ser-Thr/Tyr_kinase_cat_dom"/>
</dbReference>
<keyword evidence="3" id="KW-0808">Transferase</keyword>
<evidence type="ECO:0000256" key="2">
    <source>
        <dbReference type="ARBA" id="ARBA00022527"/>
    </source>
</evidence>
<feature type="compositionally biased region" description="Basic and acidic residues" evidence="10">
    <location>
        <begin position="34"/>
        <end position="44"/>
    </location>
</feature>
<dbReference type="InterPro" id="IPR051681">
    <property type="entry name" value="Ser/Thr_Kinases-Pseudokinases"/>
</dbReference>
<dbReference type="SMART" id="SM00220">
    <property type="entry name" value="S_TKc"/>
    <property type="match status" value="1"/>
</dbReference>
<keyword evidence="6 8" id="KW-0067">ATP-binding</keyword>
<dbReference type="SUPFAM" id="SSF48403">
    <property type="entry name" value="Ankyrin repeat"/>
    <property type="match status" value="1"/>
</dbReference>
<dbReference type="PANTHER" id="PTHR44329:SF140">
    <property type="entry name" value="INACTIVE PROTEIN TYROSINE KINASE PTKL"/>
    <property type="match status" value="1"/>
</dbReference>
<dbReference type="Gene3D" id="3.30.200.20">
    <property type="entry name" value="Phosphorylase Kinase, domain 1"/>
    <property type="match status" value="1"/>
</dbReference>